<keyword evidence="1" id="KW-0472">Membrane</keyword>
<dbReference type="RefSeq" id="WP_123845058.1">
    <property type="nucleotide sequence ID" value="NZ_RPDH01000001.1"/>
</dbReference>
<keyword evidence="3" id="KW-1185">Reference proteome</keyword>
<evidence type="ECO:0000313" key="3">
    <source>
        <dbReference type="Proteomes" id="UP000278351"/>
    </source>
</evidence>
<feature type="transmembrane region" description="Helical" evidence="1">
    <location>
        <begin position="54"/>
        <end position="72"/>
    </location>
</feature>
<comment type="caution">
    <text evidence="2">The sequence shown here is derived from an EMBL/GenBank/DDBJ whole genome shotgun (WGS) entry which is preliminary data.</text>
</comment>
<evidence type="ECO:0000313" key="2">
    <source>
        <dbReference type="EMBL" id="RPE12547.1"/>
    </source>
</evidence>
<dbReference type="EMBL" id="RPDH01000001">
    <property type="protein sequence ID" value="RPE12547.1"/>
    <property type="molecule type" value="Genomic_DNA"/>
</dbReference>
<dbReference type="AlphaFoldDB" id="A0A3N4Q936"/>
<feature type="transmembrane region" description="Helical" evidence="1">
    <location>
        <begin position="31"/>
        <end position="48"/>
    </location>
</feature>
<protein>
    <submittedName>
        <fullName evidence="2">Uncharacterized protein</fullName>
    </submittedName>
</protein>
<feature type="transmembrane region" description="Helical" evidence="1">
    <location>
        <begin position="108"/>
        <end position="131"/>
    </location>
</feature>
<keyword evidence="1" id="KW-1133">Transmembrane helix</keyword>
<keyword evidence="1" id="KW-0812">Transmembrane</keyword>
<reference evidence="2 3" key="1">
    <citation type="submission" date="2018-11" db="EMBL/GenBank/DDBJ databases">
        <title>Chitinophaga lutea sp.nov., isolate from arsenic contaminated soil.</title>
        <authorList>
            <person name="Zong Y."/>
        </authorList>
    </citation>
    <scope>NUCLEOTIDE SEQUENCE [LARGE SCALE GENOMIC DNA]</scope>
    <source>
        <strain evidence="2 3">ZY74</strain>
    </source>
</reference>
<organism evidence="2 3">
    <name type="scientific">Chitinophaga lutea</name>
    <dbReference type="NCBI Taxonomy" id="2488634"/>
    <lineage>
        <taxon>Bacteria</taxon>
        <taxon>Pseudomonadati</taxon>
        <taxon>Bacteroidota</taxon>
        <taxon>Chitinophagia</taxon>
        <taxon>Chitinophagales</taxon>
        <taxon>Chitinophagaceae</taxon>
        <taxon>Chitinophaga</taxon>
    </lineage>
</organism>
<proteinExistence type="predicted"/>
<dbReference type="Proteomes" id="UP000278351">
    <property type="component" value="Unassembled WGS sequence"/>
</dbReference>
<feature type="transmembrane region" description="Helical" evidence="1">
    <location>
        <begin position="6"/>
        <end position="24"/>
    </location>
</feature>
<gene>
    <name evidence="2" type="ORF">EGT74_03055</name>
</gene>
<name>A0A3N4Q936_9BACT</name>
<evidence type="ECO:0000256" key="1">
    <source>
        <dbReference type="SAM" id="Phobius"/>
    </source>
</evidence>
<sequence length="144" mass="16329">MGETFLFVIICGVFYGLHWMISRFWGLKADYFVFLGLAGSLLLISLFVPLSSAMTIPLALAILFFIALVACWHKREKDQKRREIAARHPERAHRIPGYNEIQEDWFHILLVILSLTAFVVCLAIVVFVLPYSKIIMSSGSSVVP</sequence>
<accession>A0A3N4Q936</accession>